<evidence type="ECO:0000256" key="1">
    <source>
        <dbReference type="SAM" id="MobiDB-lite"/>
    </source>
</evidence>
<keyword evidence="2" id="KW-0472">Membrane</keyword>
<feature type="transmembrane region" description="Helical" evidence="2">
    <location>
        <begin position="80"/>
        <end position="102"/>
    </location>
</feature>
<dbReference type="Proteomes" id="UP001164743">
    <property type="component" value="Chromosome 7A"/>
</dbReference>
<feature type="compositionally biased region" description="Pro residues" evidence="1">
    <location>
        <begin position="330"/>
        <end position="340"/>
    </location>
</feature>
<keyword evidence="2" id="KW-1133">Transmembrane helix</keyword>
<sequence>MLKLHPLTVQIGCATAFIQASQSAAAAVLLKRSPQKTAPENGLANSTSVTNAPLVLYASDSSPTSSTQASSPAVSPHHGVLFVVLSGASAFSIITLAFLIIYRRYKAHKLGTSRLSPSHGDPTRVHGGGHPSVEKSQIRHITHDEQKEKYRSLFGVPAGYLRPKSRISSLAPPPATYSLQVSRYSNSLVGLQTEAGMSDSRYSSSSDIERSHETSFYPSAALTDEEAYLDRKHRHTRVISFEEDSGARPLRELREEEQEIVGPISRFSNRFPNLVARLKSIKQKTICKGANTTVYRPGPYSSSPNNFHSILRTVSEADSEGASDADSEPPRSPSIAPTPPHFIKSPIDENAVMNKPIDLAIVTHRLEHQLSVQRSTFSGRGDSFYWKSPPRSDQ</sequence>
<protein>
    <submittedName>
        <fullName evidence="3">Uncharacterized protein</fullName>
    </submittedName>
</protein>
<proteinExistence type="predicted"/>
<gene>
    <name evidence="3" type="ORF">PtA15_7A85</name>
</gene>
<evidence type="ECO:0000313" key="4">
    <source>
        <dbReference type="Proteomes" id="UP001164743"/>
    </source>
</evidence>
<dbReference type="RefSeq" id="XP_053021914.1">
    <property type="nucleotide sequence ID" value="XM_053171480.1"/>
</dbReference>
<dbReference type="EMBL" id="CP110427">
    <property type="protein sequence ID" value="WAQ86359.1"/>
    <property type="molecule type" value="Genomic_DNA"/>
</dbReference>
<evidence type="ECO:0000256" key="2">
    <source>
        <dbReference type="SAM" id="Phobius"/>
    </source>
</evidence>
<evidence type="ECO:0000313" key="3">
    <source>
        <dbReference type="EMBL" id="WAQ86359.1"/>
    </source>
</evidence>
<accession>A0ABY7CMG6</accession>
<dbReference type="GeneID" id="77812374"/>
<feature type="compositionally biased region" description="Acidic residues" evidence="1">
    <location>
        <begin position="317"/>
        <end position="327"/>
    </location>
</feature>
<keyword evidence="2" id="KW-0812">Transmembrane</keyword>
<keyword evidence="4" id="KW-1185">Reference proteome</keyword>
<name>A0ABY7CMG6_9BASI</name>
<reference evidence="3" key="1">
    <citation type="submission" date="2022-10" db="EMBL/GenBank/DDBJ databases">
        <title>Puccinia triticina Genome sequencing and assembly.</title>
        <authorList>
            <person name="Li C."/>
        </authorList>
    </citation>
    <scope>NUCLEOTIDE SEQUENCE</scope>
    <source>
        <strain evidence="3">Pt15</strain>
    </source>
</reference>
<organism evidence="3 4">
    <name type="scientific">Puccinia triticina</name>
    <dbReference type="NCBI Taxonomy" id="208348"/>
    <lineage>
        <taxon>Eukaryota</taxon>
        <taxon>Fungi</taxon>
        <taxon>Dikarya</taxon>
        <taxon>Basidiomycota</taxon>
        <taxon>Pucciniomycotina</taxon>
        <taxon>Pucciniomycetes</taxon>
        <taxon>Pucciniales</taxon>
        <taxon>Pucciniaceae</taxon>
        <taxon>Puccinia</taxon>
    </lineage>
</organism>
<feature type="region of interest" description="Disordered" evidence="1">
    <location>
        <begin position="113"/>
        <end position="135"/>
    </location>
</feature>
<feature type="region of interest" description="Disordered" evidence="1">
    <location>
        <begin position="315"/>
        <end position="346"/>
    </location>
</feature>